<keyword evidence="2" id="KW-0472">Membrane</keyword>
<evidence type="ECO:0000313" key="5">
    <source>
        <dbReference type="EnsemblPlants" id="KEH27981"/>
    </source>
</evidence>
<evidence type="ECO:0000313" key="4">
    <source>
        <dbReference type="EMBL" id="RHN55865.1"/>
    </source>
</evidence>
<reference evidence="3 6" key="2">
    <citation type="journal article" date="2014" name="BMC Genomics">
        <title>An improved genome release (version Mt4.0) for the model legume Medicago truncatula.</title>
        <authorList>
            <person name="Tang H."/>
            <person name="Krishnakumar V."/>
            <person name="Bidwell S."/>
            <person name="Rosen B."/>
            <person name="Chan A."/>
            <person name="Zhou S."/>
            <person name="Gentzbittel L."/>
            <person name="Childs K.L."/>
            <person name="Yandell M."/>
            <person name="Gundlach H."/>
            <person name="Mayer K.F."/>
            <person name="Schwartz D.C."/>
            <person name="Town C.D."/>
        </authorList>
    </citation>
    <scope>GENOME REANNOTATION</scope>
    <source>
        <strain evidence="3">A17</strain>
        <strain evidence="5 6">cv. Jemalong A17</strain>
    </source>
</reference>
<reference evidence="3 6" key="1">
    <citation type="journal article" date="2011" name="Nature">
        <title>The Medicago genome provides insight into the evolution of rhizobial symbioses.</title>
        <authorList>
            <person name="Young N.D."/>
            <person name="Debelle F."/>
            <person name="Oldroyd G.E."/>
            <person name="Geurts R."/>
            <person name="Cannon S.B."/>
            <person name="Udvardi M.K."/>
            <person name="Benedito V.A."/>
            <person name="Mayer K.F."/>
            <person name="Gouzy J."/>
            <person name="Schoof H."/>
            <person name="Van de Peer Y."/>
            <person name="Proost S."/>
            <person name="Cook D.R."/>
            <person name="Meyers B.C."/>
            <person name="Spannagl M."/>
            <person name="Cheung F."/>
            <person name="De Mita S."/>
            <person name="Krishnakumar V."/>
            <person name="Gundlach H."/>
            <person name="Zhou S."/>
            <person name="Mudge J."/>
            <person name="Bharti A.K."/>
            <person name="Murray J.D."/>
            <person name="Naoumkina M.A."/>
            <person name="Rosen B."/>
            <person name="Silverstein K.A."/>
            <person name="Tang H."/>
            <person name="Rombauts S."/>
            <person name="Zhao P.X."/>
            <person name="Zhou P."/>
            <person name="Barbe V."/>
            <person name="Bardou P."/>
            <person name="Bechner M."/>
            <person name="Bellec A."/>
            <person name="Berger A."/>
            <person name="Berges H."/>
            <person name="Bidwell S."/>
            <person name="Bisseling T."/>
            <person name="Choisne N."/>
            <person name="Couloux A."/>
            <person name="Denny R."/>
            <person name="Deshpande S."/>
            <person name="Dai X."/>
            <person name="Doyle J.J."/>
            <person name="Dudez A.M."/>
            <person name="Farmer A.D."/>
            <person name="Fouteau S."/>
            <person name="Franken C."/>
            <person name="Gibelin C."/>
            <person name="Gish J."/>
            <person name="Goldstein S."/>
            <person name="Gonzalez A.J."/>
            <person name="Green P.J."/>
            <person name="Hallab A."/>
            <person name="Hartog M."/>
            <person name="Hua A."/>
            <person name="Humphray S.J."/>
            <person name="Jeong D.H."/>
            <person name="Jing Y."/>
            <person name="Jocker A."/>
            <person name="Kenton S.M."/>
            <person name="Kim D.J."/>
            <person name="Klee K."/>
            <person name="Lai H."/>
            <person name="Lang C."/>
            <person name="Lin S."/>
            <person name="Macmil S.L."/>
            <person name="Magdelenat G."/>
            <person name="Matthews L."/>
            <person name="McCorrison J."/>
            <person name="Monaghan E.L."/>
            <person name="Mun J.H."/>
            <person name="Najar F.Z."/>
            <person name="Nicholson C."/>
            <person name="Noirot C."/>
            <person name="O'Bleness M."/>
            <person name="Paule C.R."/>
            <person name="Poulain J."/>
            <person name="Prion F."/>
            <person name="Qin B."/>
            <person name="Qu C."/>
            <person name="Retzel E.F."/>
            <person name="Riddle C."/>
            <person name="Sallet E."/>
            <person name="Samain S."/>
            <person name="Samson N."/>
            <person name="Sanders I."/>
            <person name="Saurat O."/>
            <person name="Scarpelli C."/>
            <person name="Schiex T."/>
            <person name="Segurens B."/>
            <person name="Severin A.J."/>
            <person name="Sherrier D.J."/>
            <person name="Shi R."/>
            <person name="Sims S."/>
            <person name="Singer S.R."/>
            <person name="Sinharoy S."/>
            <person name="Sterck L."/>
            <person name="Viollet A."/>
            <person name="Wang B.B."/>
            <person name="Wang K."/>
            <person name="Wang M."/>
            <person name="Wang X."/>
            <person name="Warfsmann J."/>
            <person name="Weissenbach J."/>
            <person name="White D.D."/>
            <person name="White J.D."/>
            <person name="Wiley G.B."/>
            <person name="Wincker P."/>
            <person name="Xing Y."/>
            <person name="Yang L."/>
            <person name="Yao Z."/>
            <person name="Ying F."/>
            <person name="Zhai J."/>
            <person name="Zhou L."/>
            <person name="Zuber A."/>
            <person name="Denarie J."/>
            <person name="Dixon R.A."/>
            <person name="May G.D."/>
            <person name="Schwartz D.C."/>
            <person name="Rogers J."/>
            <person name="Quetier F."/>
            <person name="Town C.D."/>
            <person name="Roe B.A."/>
        </authorList>
    </citation>
    <scope>NUCLEOTIDE SEQUENCE [LARGE SCALE GENOMIC DNA]</scope>
    <source>
        <strain evidence="3">A17</strain>
        <strain evidence="5 6">cv. Jemalong A17</strain>
    </source>
</reference>
<reference evidence="7" key="4">
    <citation type="journal article" date="2018" name="Nat. Plants">
        <title>Whole-genome landscape of Medicago truncatula symbiotic genes.</title>
        <authorList>
            <person name="Pecrix Y."/>
            <person name="Staton S.E."/>
            <person name="Sallet E."/>
            <person name="Lelandais-Briere C."/>
            <person name="Moreau S."/>
            <person name="Carrere S."/>
            <person name="Blein T."/>
            <person name="Jardinaud M.F."/>
            <person name="Latrasse D."/>
            <person name="Zouine M."/>
            <person name="Zahm M."/>
            <person name="Kreplak J."/>
            <person name="Mayjonade B."/>
            <person name="Satge C."/>
            <person name="Perez M."/>
            <person name="Cauet S."/>
            <person name="Marande W."/>
            <person name="Chantry-Darmon C."/>
            <person name="Lopez-Roques C."/>
            <person name="Bouchez O."/>
            <person name="Berard A."/>
            <person name="Debelle F."/>
            <person name="Munos S."/>
            <person name="Bendahmane A."/>
            <person name="Berges H."/>
            <person name="Niebel A."/>
            <person name="Buitink J."/>
            <person name="Frugier F."/>
            <person name="Benhamed M."/>
            <person name="Crespi M."/>
            <person name="Gouzy J."/>
            <person name="Gamas P."/>
        </authorList>
    </citation>
    <scope>NUCLEOTIDE SEQUENCE [LARGE SCALE GENOMIC DNA]</scope>
    <source>
        <strain evidence="7">cv. Jemalong A17</strain>
    </source>
</reference>
<evidence type="ECO:0000313" key="3">
    <source>
        <dbReference type="EMBL" id="KEH27981.1"/>
    </source>
</evidence>
<dbReference type="Gramene" id="rna31142">
    <property type="protein sequence ID" value="RHN55865.1"/>
    <property type="gene ID" value="gene31142"/>
</dbReference>
<keyword evidence="2 3" id="KW-0812">Transmembrane</keyword>
<proteinExistence type="predicted"/>
<dbReference type="AlphaFoldDB" id="A0A072UEX9"/>
<evidence type="ECO:0000256" key="2">
    <source>
        <dbReference type="SAM" id="Phobius"/>
    </source>
</evidence>
<dbReference type="HOGENOM" id="CLU_2227138_0_0_1"/>
<dbReference type="Proteomes" id="UP000002051">
    <property type="component" value="Chromosome 5"/>
</dbReference>
<dbReference type="Proteomes" id="UP000265566">
    <property type="component" value="Chromosome 5"/>
</dbReference>
<evidence type="ECO:0000313" key="6">
    <source>
        <dbReference type="Proteomes" id="UP000002051"/>
    </source>
</evidence>
<gene>
    <name evidence="3" type="ordered locus">MTR_5g055355</name>
    <name evidence="4" type="ORF">MtrunA17_Chr5g0423081</name>
</gene>
<feature type="transmembrane region" description="Helical" evidence="2">
    <location>
        <begin position="43"/>
        <end position="63"/>
    </location>
</feature>
<organism evidence="3 6">
    <name type="scientific">Medicago truncatula</name>
    <name type="common">Barrel medic</name>
    <name type="synonym">Medicago tribuloides</name>
    <dbReference type="NCBI Taxonomy" id="3880"/>
    <lineage>
        <taxon>Eukaryota</taxon>
        <taxon>Viridiplantae</taxon>
        <taxon>Streptophyta</taxon>
        <taxon>Embryophyta</taxon>
        <taxon>Tracheophyta</taxon>
        <taxon>Spermatophyta</taxon>
        <taxon>Magnoliopsida</taxon>
        <taxon>eudicotyledons</taxon>
        <taxon>Gunneridae</taxon>
        <taxon>Pentapetalae</taxon>
        <taxon>rosids</taxon>
        <taxon>fabids</taxon>
        <taxon>Fabales</taxon>
        <taxon>Fabaceae</taxon>
        <taxon>Papilionoideae</taxon>
        <taxon>50 kb inversion clade</taxon>
        <taxon>NPAAA clade</taxon>
        <taxon>Hologalegina</taxon>
        <taxon>IRL clade</taxon>
        <taxon>Trifolieae</taxon>
        <taxon>Medicago</taxon>
    </lineage>
</organism>
<keyword evidence="6" id="KW-1185">Reference proteome</keyword>
<sequence length="106" mass="12302">MSKQQKQNEEHQRQQAEAQAREAELRQHLEDREWEQMPTTGSLGFYLLLVEVLQLLNLQIFVANSSLHFVDRIVFPKYSSSSNHLIRADFGNGGMAEPSIMHLLFF</sequence>
<reference evidence="4" key="5">
    <citation type="journal article" date="2018" name="Nat. Plants">
        <title>Whole-genome landscape of Medicago truncatula symbiotic genes.</title>
        <authorList>
            <person name="Pecrix Y."/>
            <person name="Gamas P."/>
            <person name="Carrere S."/>
        </authorList>
    </citation>
    <scope>NUCLEOTIDE SEQUENCE</scope>
    <source>
        <tissue evidence="4">Leaves</tissue>
    </source>
</reference>
<dbReference type="EnsemblPlants" id="KEH27981">
    <property type="protein sequence ID" value="KEH27981"/>
    <property type="gene ID" value="MTR_5g055355"/>
</dbReference>
<keyword evidence="2" id="KW-1133">Transmembrane helix</keyword>
<name>A0A072UEX9_MEDTR</name>
<dbReference type="EMBL" id="PSQE01000005">
    <property type="protein sequence ID" value="RHN55865.1"/>
    <property type="molecule type" value="Genomic_DNA"/>
</dbReference>
<feature type="region of interest" description="Disordered" evidence="1">
    <location>
        <begin position="1"/>
        <end position="32"/>
    </location>
</feature>
<accession>A0A072UEX9</accession>
<reference evidence="5" key="3">
    <citation type="submission" date="2015-04" db="UniProtKB">
        <authorList>
            <consortium name="EnsemblPlants"/>
        </authorList>
    </citation>
    <scope>IDENTIFICATION</scope>
    <source>
        <strain evidence="5">cv. Jemalong A17</strain>
    </source>
</reference>
<evidence type="ECO:0000313" key="7">
    <source>
        <dbReference type="Proteomes" id="UP000265566"/>
    </source>
</evidence>
<evidence type="ECO:0000256" key="1">
    <source>
        <dbReference type="SAM" id="MobiDB-lite"/>
    </source>
</evidence>
<protein>
    <submittedName>
        <fullName evidence="3">Transmembrane protein, putative</fullName>
    </submittedName>
</protein>
<dbReference type="EMBL" id="CM001221">
    <property type="protein sequence ID" value="KEH27981.1"/>
    <property type="molecule type" value="Genomic_DNA"/>
</dbReference>